<dbReference type="PIRSF" id="PIRSF015417">
    <property type="entry name" value="T31B5_30_vWA"/>
    <property type="match status" value="1"/>
</dbReference>
<dbReference type="InterPro" id="IPR036465">
    <property type="entry name" value="vWFA_dom_sf"/>
</dbReference>
<gene>
    <name evidence="3" type="ORF">FB45DRAFT_974084</name>
</gene>
<dbReference type="PANTHER" id="PTHR31373">
    <property type="entry name" value="OS06G0652100 PROTEIN"/>
    <property type="match status" value="1"/>
</dbReference>
<keyword evidence="4" id="KW-1185">Reference proteome</keyword>
<sequence length="654" mass="73681">MDALMQTAHRTYTTNGAQAYSSTLSPTLDAFQQLTGYAYSSQINILLSRAWAEDPELTLRIIWNLRSIHDGKSERDAFYRAFGWLWDNHPRTAIVNLHLLVEPVCLRGTKREPNKEAVAHGYWKDLLNILALATVDELSSMECPAAFLHIRSAPAEVRARKETMEPADVAASNHRQIKRKLADPKYRALYIAIARLFSARLLADLRVLRESEKAADEKARRAVLHGISLASKWAPSLAASHDRQTNIATAIAHLLYHDRGELIFPSALATVPSLDSIEATVLLRSYYRRWVLVPLRTASVVIERYMTANRWKEIPYSRVSAVCMKTNKERFFKHDPVGFQSYLISVEKGRRTISGATLLPHQLVGEICDISREARYSDREQYPELARHKSELAAIQVRVLEAQWKRLVGNLREAGAIENSIAICDVSGSMGSLCDYDSRHIQPIFPAVALSLVLAQLAKPPFNSGFITFSEHPEFVRLDPALSLQATIDRMGNSAWGGTTNLNAVFMRLILPLAIENRIKPEDMIKRLFVFSDMQFDQATSGTLQWETNYNYIERAYRAEGYEVPQIVFWDLGGYGTTEVLAERSGVALMSGFSPSMLKVFMGEQPDPETEMEDAEWVDVAEVEPVQQQDVFNPVSVMKKALSRECYAGLVVVD</sequence>
<dbReference type="InterPro" id="IPR011205">
    <property type="entry name" value="UCP015417_vWA"/>
</dbReference>
<dbReference type="InterPro" id="IPR058580">
    <property type="entry name" value="DUF2828"/>
</dbReference>
<accession>A0AAD7G0P1</accession>
<evidence type="ECO:0000313" key="4">
    <source>
        <dbReference type="Proteomes" id="UP001221142"/>
    </source>
</evidence>
<dbReference type="Pfam" id="PF25043">
    <property type="entry name" value="DUF7788"/>
    <property type="match status" value="1"/>
</dbReference>
<dbReference type="Gene3D" id="3.40.50.410">
    <property type="entry name" value="von Willebrand factor, type A domain"/>
    <property type="match status" value="1"/>
</dbReference>
<comment type="caution">
    <text evidence="3">The sequence shown here is derived from an EMBL/GenBank/DDBJ whole genome shotgun (WGS) entry which is preliminary data.</text>
</comment>
<evidence type="ECO:0000259" key="1">
    <source>
        <dbReference type="Pfam" id="PF11443"/>
    </source>
</evidence>
<organism evidence="3 4">
    <name type="scientific">Roridomyces roridus</name>
    <dbReference type="NCBI Taxonomy" id="1738132"/>
    <lineage>
        <taxon>Eukaryota</taxon>
        <taxon>Fungi</taxon>
        <taxon>Dikarya</taxon>
        <taxon>Basidiomycota</taxon>
        <taxon>Agaricomycotina</taxon>
        <taxon>Agaricomycetes</taxon>
        <taxon>Agaricomycetidae</taxon>
        <taxon>Agaricales</taxon>
        <taxon>Marasmiineae</taxon>
        <taxon>Mycenaceae</taxon>
        <taxon>Roridomyces</taxon>
    </lineage>
</organism>
<dbReference type="EMBL" id="JARKIF010000001">
    <property type="protein sequence ID" value="KAJ7649830.1"/>
    <property type="molecule type" value="Genomic_DNA"/>
</dbReference>
<dbReference type="AlphaFoldDB" id="A0AAD7G0P1"/>
<feature type="domain" description="DUF7788" evidence="2">
    <location>
        <begin position="419"/>
        <end position="641"/>
    </location>
</feature>
<dbReference type="PANTHER" id="PTHR31373:SF27">
    <property type="entry name" value="TROVE DOMAIN-CONTAINING PROTEIN"/>
    <property type="match status" value="1"/>
</dbReference>
<proteinExistence type="predicted"/>
<dbReference type="SUPFAM" id="SSF53300">
    <property type="entry name" value="vWA-like"/>
    <property type="match status" value="1"/>
</dbReference>
<feature type="domain" description="DUF2828" evidence="1">
    <location>
        <begin position="13"/>
        <end position="163"/>
    </location>
</feature>
<reference evidence="3" key="1">
    <citation type="submission" date="2023-03" db="EMBL/GenBank/DDBJ databases">
        <title>Massive genome expansion in bonnet fungi (Mycena s.s.) driven by repeated elements and novel gene families across ecological guilds.</title>
        <authorList>
            <consortium name="Lawrence Berkeley National Laboratory"/>
            <person name="Harder C.B."/>
            <person name="Miyauchi S."/>
            <person name="Viragh M."/>
            <person name="Kuo A."/>
            <person name="Thoen E."/>
            <person name="Andreopoulos B."/>
            <person name="Lu D."/>
            <person name="Skrede I."/>
            <person name="Drula E."/>
            <person name="Henrissat B."/>
            <person name="Morin E."/>
            <person name="Kohler A."/>
            <person name="Barry K."/>
            <person name="LaButti K."/>
            <person name="Morin E."/>
            <person name="Salamov A."/>
            <person name="Lipzen A."/>
            <person name="Mereny Z."/>
            <person name="Hegedus B."/>
            <person name="Baldrian P."/>
            <person name="Stursova M."/>
            <person name="Weitz H."/>
            <person name="Taylor A."/>
            <person name="Grigoriev I.V."/>
            <person name="Nagy L.G."/>
            <person name="Martin F."/>
            <person name="Kauserud H."/>
        </authorList>
    </citation>
    <scope>NUCLEOTIDE SEQUENCE</scope>
    <source>
        <strain evidence="3">9284</strain>
    </source>
</reference>
<feature type="domain" description="DUF2828" evidence="1">
    <location>
        <begin position="169"/>
        <end position="416"/>
    </location>
</feature>
<evidence type="ECO:0000313" key="3">
    <source>
        <dbReference type="EMBL" id="KAJ7649830.1"/>
    </source>
</evidence>
<name>A0AAD7G0P1_9AGAR</name>
<dbReference type="InterPro" id="IPR056690">
    <property type="entry name" value="DUF7788"/>
</dbReference>
<evidence type="ECO:0000259" key="2">
    <source>
        <dbReference type="Pfam" id="PF25043"/>
    </source>
</evidence>
<dbReference type="Proteomes" id="UP001221142">
    <property type="component" value="Unassembled WGS sequence"/>
</dbReference>
<dbReference type="Pfam" id="PF11443">
    <property type="entry name" value="DUF2828"/>
    <property type="match status" value="2"/>
</dbReference>
<protein>
    <submittedName>
        <fullName evidence="3">Uncharacterized protein</fullName>
    </submittedName>
</protein>